<evidence type="ECO:0000256" key="12">
    <source>
        <dbReference type="ARBA" id="ARBA00029736"/>
    </source>
</evidence>
<comment type="catalytic activity">
    <reaction evidence="14 15 17">
        <text>guanosine(37) in tRNA + S-adenosyl-L-methionine = N(1)-methylguanosine(37) in tRNA + S-adenosyl-L-homocysteine + H(+)</text>
        <dbReference type="Rhea" id="RHEA:36899"/>
        <dbReference type="Rhea" id="RHEA-COMP:10145"/>
        <dbReference type="Rhea" id="RHEA-COMP:10147"/>
        <dbReference type="ChEBI" id="CHEBI:15378"/>
        <dbReference type="ChEBI" id="CHEBI:57856"/>
        <dbReference type="ChEBI" id="CHEBI:59789"/>
        <dbReference type="ChEBI" id="CHEBI:73542"/>
        <dbReference type="ChEBI" id="CHEBI:74269"/>
        <dbReference type="EC" id="2.1.1.228"/>
    </reaction>
</comment>
<evidence type="ECO:0000256" key="13">
    <source>
        <dbReference type="ARBA" id="ARBA00033392"/>
    </source>
</evidence>
<name>F7WZH8_9GAMM</name>
<dbReference type="PANTHER" id="PTHR46417">
    <property type="entry name" value="TRNA (GUANINE-N(1)-)-METHYLTRANSFERASE"/>
    <property type="match status" value="1"/>
</dbReference>
<evidence type="ECO:0000256" key="16">
    <source>
        <dbReference type="PIRSR" id="PIRSR000386-1"/>
    </source>
</evidence>
<evidence type="ECO:0000256" key="11">
    <source>
        <dbReference type="ARBA" id="ARBA00022694"/>
    </source>
</evidence>
<dbReference type="Gene3D" id="1.10.1270.20">
    <property type="entry name" value="tRNA(m1g37)methyltransferase, domain 2"/>
    <property type="match status" value="1"/>
</dbReference>
<feature type="domain" description="tRNA methyltransferase TRMD/TRM10-type" evidence="18">
    <location>
        <begin position="3"/>
        <end position="224"/>
    </location>
</feature>
<evidence type="ECO:0000256" key="3">
    <source>
        <dbReference type="ARBA" id="ARBA00007630"/>
    </source>
</evidence>
<evidence type="ECO:0000256" key="1">
    <source>
        <dbReference type="ARBA" id="ARBA00002634"/>
    </source>
</evidence>
<comment type="subunit">
    <text evidence="4 15 17">Homodimer.</text>
</comment>
<keyword evidence="9 15" id="KW-0808">Transferase</keyword>
<dbReference type="InterPro" id="IPR023148">
    <property type="entry name" value="tRNA_m1G_MeTrfase_C_sf"/>
</dbReference>
<keyword evidence="11 15" id="KW-0819">tRNA processing</keyword>
<dbReference type="STRING" id="261317.BCTU_262"/>
<evidence type="ECO:0000256" key="2">
    <source>
        <dbReference type="ARBA" id="ARBA00004496"/>
    </source>
</evidence>
<dbReference type="InterPro" id="IPR029026">
    <property type="entry name" value="tRNA_m1G_MTases_N"/>
</dbReference>
<evidence type="ECO:0000256" key="4">
    <source>
        <dbReference type="ARBA" id="ARBA00011738"/>
    </source>
</evidence>
<dbReference type="PANTHER" id="PTHR46417:SF1">
    <property type="entry name" value="TRNA (GUANINE-N(1)-)-METHYLTRANSFERASE"/>
    <property type="match status" value="1"/>
</dbReference>
<gene>
    <name evidence="15 19" type="primary">trmD</name>
    <name evidence="19" type="ORF">BCTU_262</name>
</gene>
<dbReference type="InterPro" id="IPR002649">
    <property type="entry name" value="tRNA_m1G_MeTrfase_TrmD"/>
</dbReference>
<dbReference type="InterPro" id="IPR016009">
    <property type="entry name" value="tRNA_MeTrfase_TRMD/TRM10"/>
</dbReference>
<dbReference type="eggNOG" id="COG0336">
    <property type="taxonomic scope" value="Bacteria"/>
</dbReference>
<keyword evidence="7 15" id="KW-0963">Cytoplasm</keyword>
<dbReference type="HAMAP" id="MF_00605">
    <property type="entry name" value="TrmD"/>
    <property type="match status" value="1"/>
</dbReference>
<dbReference type="HOGENOM" id="CLU_047363_0_1_6"/>
<protein>
    <recommendedName>
        <fullName evidence="6 15">tRNA (guanine-N(1)-)-methyltransferase</fullName>
        <ecNumber evidence="5 15">2.1.1.228</ecNumber>
    </recommendedName>
    <alternativeName>
        <fullName evidence="12 15">M1G-methyltransferase</fullName>
    </alternativeName>
    <alternativeName>
        <fullName evidence="13 15">tRNA [GM37] methyltransferase</fullName>
    </alternativeName>
</protein>
<dbReference type="CDD" id="cd18080">
    <property type="entry name" value="TrmD-like"/>
    <property type="match status" value="1"/>
</dbReference>
<dbReference type="NCBIfam" id="NF000648">
    <property type="entry name" value="PRK00026.1"/>
    <property type="match status" value="1"/>
</dbReference>
<dbReference type="GO" id="GO:0052906">
    <property type="term" value="F:tRNA (guanine(37)-N1)-methyltransferase activity"/>
    <property type="evidence" value="ECO:0007669"/>
    <property type="project" value="UniProtKB-UniRule"/>
</dbReference>
<feature type="binding site" evidence="15 16">
    <location>
        <begin position="133"/>
        <end position="138"/>
    </location>
    <ligand>
        <name>S-adenosyl-L-methionine</name>
        <dbReference type="ChEBI" id="CHEBI:59789"/>
    </ligand>
</feature>
<evidence type="ECO:0000256" key="8">
    <source>
        <dbReference type="ARBA" id="ARBA00022603"/>
    </source>
</evidence>
<dbReference type="AlphaFoldDB" id="F7WZH8"/>
<dbReference type="PIRSF" id="PIRSF000386">
    <property type="entry name" value="tRNA_mtase"/>
    <property type="match status" value="1"/>
</dbReference>
<evidence type="ECO:0000313" key="19">
    <source>
        <dbReference type="EMBL" id="AEH39842.1"/>
    </source>
</evidence>
<dbReference type="FunFam" id="3.40.1280.10:FF:000001">
    <property type="entry name" value="tRNA (guanine-N(1)-)-methyltransferase"/>
    <property type="match status" value="1"/>
</dbReference>
<dbReference type="EMBL" id="CP001817">
    <property type="protein sequence ID" value="AEH39842.1"/>
    <property type="molecule type" value="Genomic_DNA"/>
</dbReference>
<feature type="binding site" evidence="15 16">
    <location>
        <position position="113"/>
    </location>
    <ligand>
        <name>S-adenosyl-L-methionine</name>
        <dbReference type="ChEBI" id="CHEBI:59789"/>
    </ligand>
</feature>
<organism evidence="19 20">
    <name type="scientific">Buchnera aphidicola</name>
    <name type="common">Cinara tujafilina</name>
    <dbReference type="NCBI Taxonomy" id="261317"/>
    <lineage>
        <taxon>Bacteria</taxon>
        <taxon>Pseudomonadati</taxon>
        <taxon>Pseudomonadota</taxon>
        <taxon>Gammaproteobacteria</taxon>
        <taxon>Enterobacterales</taxon>
        <taxon>Erwiniaceae</taxon>
        <taxon>Buchnera</taxon>
    </lineage>
</organism>
<dbReference type="KEGG" id="baj:BCTU_262"/>
<dbReference type="NCBIfam" id="TIGR00088">
    <property type="entry name" value="trmD"/>
    <property type="match status" value="1"/>
</dbReference>
<keyword evidence="8 15" id="KW-0489">Methyltransferase</keyword>
<dbReference type="EC" id="2.1.1.228" evidence="5 15"/>
<accession>F7WZH8</accession>
<dbReference type="InterPro" id="IPR029028">
    <property type="entry name" value="Alpha/beta_knot_MTases"/>
</dbReference>
<dbReference type="GO" id="GO:0005829">
    <property type="term" value="C:cytosol"/>
    <property type="evidence" value="ECO:0007669"/>
    <property type="project" value="TreeGrafter"/>
</dbReference>
<evidence type="ECO:0000313" key="20">
    <source>
        <dbReference type="Proteomes" id="UP000006811"/>
    </source>
</evidence>
<proteinExistence type="inferred from homology"/>
<evidence type="ECO:0000256" key="5">
    <source>
        <dbReference type="ARBA" id="ARBA00012807"/>
    </source>
</evidence>
<keyword evidence="10 15" id="KW-0949">S-adenosyl-L-methionine</keyword>
<evidence type="ECO:0000256" key="17">
    <source>
        <dbReference type="RuleBase" id="RU003464"/>
    </source>
</evidence>
<comment type="function">
    <text evidence="1 15 17">Specifically methylates guanosine-37 in various tRNAs.</text>
</comment>
<dbReference type="Gene3D" id="3.40.1280.10">
    <property type="match status" value="1"/>
</dbReference>
<comment type="similarity">
    <text evidence="3 15 17">Belongs to the RNA methyltransferase TrmD family.</text>
</comment>
<keyword evidence="20" id="KW-1185">Reference proteome</keyword>
<dbReference type="Proteomes" id="UP000006811">
    <property type="component" value="Chromosome"/>
</dbReference>
<evidence type="ECO:0000256" key="10">
    <source>
        <dbReference type="ARBA" id="ARBA00022691"/>
    </source>
</evidence>
<reference evidence="19 20" key="1">
    <citation type="journal article" date="2011" name="Appl. Environ. Microbiol.">
        <title>The genome of Buchnera aphidicola from the aphid Cinara tujafilina provides new clues about the evolutionary history of metabolic losses in bacterial endosymbionts.</title>
        <authorList>
            <person name="Lamelas A."/>
            <person name="Gosalbes M.J."/>
            <person name="Moya A."/>
            <person name="Latorre A."/>
        </authorList>
    </citation>
    <scope>NUCLEOTIDE SEQUENCE [LARGE SCALE GENOMIC DNA]</scope>
    <source>
        <strain evidence="20">Cinara tujafilina</strain>
    </source>
</reference>
<evidence type="ECO:0000256" key="7">
    <source>
        <dbReference type="ARBA" id="ARBA00022490"/>
    </source>
</evidence>
<dbReference type="SUPFAM" id="SSF75217">
    <property type="entry name" value="alpha/beta knot"/>
    <property type="match status" value="1"/>
</dbReference>
<dbReference type="OrthoDB" id="9807416at2"/>
<dbReference type="GO" id="GO:0002939">
    <property type="term" value="P:tRNA N1-guanine methylation"/>
    <property type="evidence" value="ECO:0007669"/>
    <property type="project" value="TreeGrafter"/>
</dbReference>
<comment type="subcellular location">
    <subcellularLocation>
        <location evidence="2 15 17">Cytoplasm</location>
    </subcellularLocation>
</comment>
<evidence type="ECO:0000256" key="15">
    <source>
        <dbReference type="HAMAP-Rule" id="MF_00605"/>
    </source>
</evidence>
<evidence type="ECO:0000256" key="9">
    <source>
        <dbReference type="ARBA" id="ARBA00022679"/>
    </source>
</evidence>
<dbReference type="Pfam" id="PF01746">
    <property type="entry name" value="tRNA_m1G_MT"/>
    <property type="match status" value="1"/>
</dbReference>
<evidence type="ECO:0000256" key="6">
    <source>
        <dbReference type="ARBA" id="ARBA00014679"/>
    </source>
</evidence>
<evidence type="ECO:0000259" key="18">
    <source>
        <dbReference type="Pfam" id="PF01746"/>
    </source>
</evidence>
<evidence type="ECO:0000256" key="14">
    <source>
        <dbReference type="ARBA" id="ARBA00047783"/>
    </source>
</evidence>
<sequence length="238" mass="27610">MIEFSVITIFPRMFDAILNYGITKRAIQKKCIKINLWNPRNFSDYNNKKIDHKIYGGGPGMLMMFLPLFKTLKNKKKSKTSNLVIYLTPQGKKLNQSSVKYFNNQKHLIFICGRYEGIDERFIYAHVDEEWSVGDYVLTGGELPAMIFIDSITRTLPGVLNSPNSFIDESFYSGLLDCSHYTKPRKINNLSVPSVLLSGHHQNIKKWRLKNALENTRLKKPKLIIKKINKKNNNFLYI</sequence>